<dbReference type="KEGG" id="scac:106085438"/>
<dbReference type="PROSITE" id="PS00134">
    <property type="entry name" value="TRYPSIN_HIS"/>
    <property type="match status" value="1"/>
</dbReference>
<protein>
    <recommendedName>
        <fullName evidence="12">Peptidase S1 domain-containing protein</fullName>
    </recommendedName>
</protein>
<sequence length="309" mass="34970">MSMAVNLSLLLSMVFLVQSYNRTINNSHIEKMLQLEADDPTSEFTFLIAGGLRNPVIMKKFLPYMVSIRSRNPQKYFGDNHFCSGTIFGKDLVLTAAHCVMDKRRVLTKPRRLLLVAGTPNRVEPSNTTVQYPARSLTAHTNFVRKNRNDIAVIRLKGEVPEKSDSIKAIKLPSGPPPYGSQCIVLGWGRLCRDGPLSGFATHLRVKLYTPEECQRKLPNKFKEGMLCAGEDRPFKQDPCRGDSGGPLICNDTLTGIISWTIGCGSFYAASLYTDVWYNRQWIDQHISKAYHLKPHYFVYVLLLLLWIL</sequence>
<dbReference type="CDD" id="cd00190">
    <property type="entry name" value="Tryp_SPc"/>
    <property type="match status" value="1"/>
</dbReference>
<comment type="subcellular location">
    <subcellularLocation>
        <location evidence="1">Secreted</location>
    </subcellularLocation>
</comment>
<proteinExistence type="inferred from homology"/>
<dbReference type="AlphaFoldDB" id="A0A1I8PM31"/>
<dbReference type="SMART" id="SM00020">
    <property type="entry name" value="Tryp_SPc"/>
    <property type="match status" value="1"/>
</dbReference>
<keyword evidence="8" id="KW-1015">Disulfide bond</keyword>
<feature type="domain" description="Peptidase S1" evidence="12">
    <location>
        <begin position="48"/>
        <end position="288"/>
    </location>
</feature>
<dbReference type="SUPFAM" id="SSF50494">
    <property type="entry name" value="Trypsin-like serine proteases"/>
    <property type="match status" value="1"/>
</dbReference>
<evidence type="ECO:0000256" key="9">
    <source>
        <dbReference type="ARBA" id="ARBA00023180"/>
    </source>
</evidence>
<dbReference type="InterPro" id="IPR043504">
    <property type="entry name" value="Peptidase_S1_PA_chymotrypsin"/>
</dbReference>
<evidence type="ECO:0000259" key="12">
    <source>
        <dbReference type="PROSITE" id="PS50240"/>
    </source>
</evidence>
<dbReference type="InterPro" id="IPR018114">
    <property type="entry name" value="TRYPSIN_HIS"/>
</dbReference>
<keyword evidence="9" id="KW-0325">Glycoprotein</keyword>
<evidence type="ECO:0000256" key="7">
    <source>
        <dbReference type="ARBA" id="ARBA00022825"/>
    </source>
</evidence>
<dbReference type="FunFam" id="2.40.10.10:FF:000054">
    <property type="entry name" value="Complement C1r subcomponent"/>
    <property type="match status" value="1"/>
</dbReference>
<dbReference type="EnsemblMetazoa" id="SCAU009351-RA">
    <property type="protein sequence ID" value="SCAU009351-PA"/>
    <property type="gene ID" value="SCAU009351"/>
</dbReference>
<dbReference type="Gene3D" id="2.40.10.10">
    <property type="entry name" value="Trypsin-like serine proteases"/>
    <property type="match status" value="1"/>
</dbReference>
<comment type="similarity">
    <text evidence="2">Belongs to the peptidase S1 family.</text>
</comment>
<dbReference type="GO" id="GO:0005576">
    <property type="term" value="C:extracellular region"/>
    <property type="evidence" value="ECO:0007669"/>
    <property type="project" value="UniProtKB-SubCell"/>
</dbReference>
<keyword evidence="5 11" id="KW-0732">Signal</keyword>
<dbReference type="InterPro" id="IPR009003">
    <property type="entry name" value="Peptidase_S1_PA"/>
</dbReference>
<dbReference type="InterPro" id="IPR001254">
    <property type="entry name" value="Trypsin_dom"/>
</dbReference>
<dbReference type="InterPro" id="IPR001314">
    <property type="entry name" value="Peptidase_S1A"/>
</dbReference>
<dbReference type="STRING" id="35570.A0A1I8PM31"/>
<accession>A0A1I8PM31</accession>
<evidence type="ECO:0000256" key="8">
    <source>
        <dbReference type="ARBA" id="ARBA00023157"/>
    </source>
</evidence>
<dbReference type="PANTHER" id="PTHR24276:SF91">
    <property type="entry name" value="AT26814P-RELATED"/>
    <property type="match status" value="1"/>
</dbReference>
<dbReference type="Proteomes" id="UP000095300">
    <property type="component" value="Unassembled WGS sequence"/>
</dbReference>
<dbReference type="InterPro" id="IPR050430">
    <property type="entry name" value="Peptidase_S1"/>
</dbReference>
<evidence type="ECO:0000313" key="14">
    <source>
        <dbReference type="Proteomes" id="UP000095300"/>
    </source>
</evidence>
<gene>
    <name evidence="13" type="primary">106085438</name>
</gene>
<dbReference type="PROSITE" id="PS00135">
    <property type="entry name" value="TRYPSIN_SER"/>
    <property type="match status" value="1"/>
</dbReference>
<evidence type="ECO:0000256" key="5">
    <source>
        <dbReference type="ARBA" id="ARBA00022729"/>
    </source>
</evidence>
<evidence type="ECO:0000256" key="1">
    <source>
        <dbReference type="ARBA" id="ARBA00004613"/>
    </source>
</evidence>
<evidence type="ECO:0000256" key="10">
    <source>
        <dbReference type="RuleBase" id="RU363034"/>
    </source>
</evidence>
<organism evidence="13 14">
    <name type="scientific">Stomoxys calcitrans</name>
    <name type="common">Stable fly</name>
    <name type="synonym">Conops calcitrans</name>
    <dbReference type="NCBI Taxonomy" id="35570"/>
    <lineage>
        <taxon>Eukaryota</taxon>
        <taxon>Metazoa</taxon>
        <taxon>Ecdysozoa</taxon>
        <taxon>Arthropoda</taxon>
        <taxon>Hexapoda</taxon>
        <taxon>Insecta</taxon>
        <taxon>Pterygota</taxon>
        <taxon>Neoptera</taxon>
        <taxon>Endopterygota</taxon>
        <taxon>Diptera</taxon>
        <taxon>Brachycera</taxon>
        <taxon>Muscomorpha</taxon>
        <taxon>Muscoidea</taxon>
        <taxon>Muscidae</taxon>
        <taxon>Stomoxys</taxon>
    </lineage>
</organism>
<keyword evidence="14" id="KW-1185">Reference proteome</keyword>
<evidence type="ECO:0000313" key="13">
    <source>
        <dbReference type="EnsemblMetazoa" id="SCAU009351-PA"/>
    </source>
</evidence>
<dbReference type="GO" id="GO:0006508">
    <property type="term" value="P:proteolysis"/>
    <property type="evidence" value="ECO:0007669"/>
    <property type="project" value="UniProtKB-KW"/>
</dbReference>
<reference evidence="13" key="1">
    <citation type="submission" date="2020-05" db="UniProtKB">
        <authorList>
            <consortium name="EnsemblMetazoa"/>
        </authorList>
    </citation>
    <scope>IDENTIFICATION</scope>
    <source>
        <strain evidence="13">USDA</strain>
    </source>
</reference>
<dbReference type="Pfam" id="PF00089">
    <property type="entry name" value="Trypsin"/>
    <property type="match status" value="1"/>
</dbReference>
<feature type="signal peptide" evidence="11">
    <location>
        <begin position="1"/>
        <end position="19"/>
    </location>
</feature>
<dbReference type="OrthoDB" id="10059102at2759"/>
<dbReference type="PROSITE" id="PS50240">
    <property type="entry name" value="TRYPSIN_DOM"/>
    <property type="match status" value="1"/>
</dbReference>
<evidence type="ECO:0000256" key="11">
    <source>
        <dbReference type="SAM" id="SignalP"/>
    </source>
</evidence>
<feature type="chain" id="PRO_5009326887" description="Peptidase S1 domain-containing protein" evidence="11">
    <location>
        <begin position="20"/>
        <end position="309"/>
    </location>
</feature>
<evidence type="ECO:0000256" key="2">
    <source>
        <dbReference type="ARBA" id="ARBA00007664"/>
    </source>
</evidence>
<dbReference type="PRINTS" id="PR00722">
    <property type="entry name" value="CHYMOTRYPSIN"/>
</dbReference>
<dbReference type="VEuPathDB" id="VectorBase:SCAU009351"/>
<keyword evidence="3" id="KW-0964">Secreted</keyword>
<dbReference type="GO" id="GO:0004252">
    <property type="term" value="F:serine-type endopeptidase activity"/>
    <property type="evidence" value="ECO:0007669"/>
    <property type="project" value="InterPro"/>
</dbReference>
<keyword evidence="6 10" id="KW-0378">Hydrolase</keyword>
<evidence type="ECO:0000256" key="6">
    <source>
        <dbReference type="ARBA" id="ARBA00022801"/>
    </source>
</evidence>
<evidence type="ECO:0000256" key="3">
    <source>
        <dbReference type="ARBA" id="ARBA00022525"/>
    </source>
</evidence>
<name>A0A1I8PM31_STOCA</name>
<evidence type="ECO:0000256" key="4">
    <source>
        <dbReference type="ARBA" id="ARBA00022670"/>
    </source>
</evidence>
<dbReference type="InterPro" id="IPR033116">
    <property type="entry name" value="TRYPSIN_SER"/>
</dbReference>
<keyword evidence="7 10" id="KW-0720">Serine protease</keyword>
<dbReference type="PANTHER" id="PTHR24276">
    <property type="entry name" value="POLYSERASE-RELATED"/>
    <property type="match status" value="1"/>
</dbReference>
<keyword evidence="4 10" id="KW-0645">Protease</keyword>